<dbReference type="GO" id="GO:0004674">
    <property type="term" value="F:protein serine/threonine kinase activity"/>
    <property type="evidence" value="ECO:0007669"/>
    <property type="project" value="UniProtKB-KW"/>
</dbReference>
<evidence type="ECO:0000256" key="9">
    <source>
        <dbReference type="ARBA" id="ARBA00022840"/>
    </source>
</evidence>
<evidence type="ECO:0008006" key="19">
    <source>
        <dbReference type="Google" id="ProtNLM"/>
    </source>
</evidence>
<dbReference type="CDD" id="cd23509">
    <property type="entry name" value="Gnk2-like"/>
    <property type="match status" value="2"/>
</dbReference>
<evidence type="ECO:0000256" key="3">
    <source>
        <dbReference type="ARBA" id="ARBA00022679"/>
    </source>
</evidence>
<evidence type="ECO:0000256" key="4">
    <source>
        <dbReference type="ARBA" id="ARBA00022692"/>
    </source>
</evidence>
<keyword evidence="3" id="KW-0808">Transferase</keyword>
<keyword evidence="12" id="KW-0675">Receptor</keyword>
<comment type="subcellular location">
    <subcellularLocation>
        <location evidence="1">Membrane</location>
        <topology evidence="1">Single-pass membrane protein</topology>
    </subcellularLocation>
</comment>
<dbReference type="Gene3D" id="1.10.510.10">
    <property type="entry name" value="Transferase(Phosphotransferase) domain 1"/>
    <property type="match status" value="1"/>
</dbReference>
<keyword evidence="2" id="KW-0723">Serine/threonine-protein kinase</keyword>
<keyword evidence="5 14" id="KW-0732">Signal</keyword>
<dbReference type="SMART" id="SM00220">
    <property type="entry name" value="S_TKc"/>
    <property type="match status" value="1"/>
</dbReference>
<keyword evidence="6" id="KW-0677">Repeat</keyword>
<dbReference type="Gene3D" id="3.30.430.20">
    <property type="entry name" value="Gnk2 domain, C-X8-C-X2-C motif"/>
    <property type="match status" value="2"/>
</dbReference>
<dbReference type="Pfam" id="PF07714">
    <property type="entry name" value="PK_Tyr_Ser-Thr"/>
    <property type="match status" value="1"/>
</dbReference>
<organism evidence="17 18">
    <name type="scientific">Escallonia rubra</name>
    <dbReference type="NCBI Taxonomy" id="112253"/>
    <lineage>
        <taxon>Eukaryota</taxon>
        <taxon>Viridiplantae</taxon>
        <taxon>Streptophyta</taxon>
        <taxon>Embryophyta</taxon>
        <taxon>Tracheophyta</taxon>
        <taxon>Spermatophyta</taxon>
        <taxon>Magnoliopsida</taxon>
        <taxon>eudicotyledons</taxon>
        <taxon>Gunneridae</taxon>
        <taxon>Pentapetalae</taxon>
        <taxon>asterids</taxon>
        <taxon>campanulids</taxon>
        <taxon>Escalloniales</taxon>
        <taxon>Escalloniaceae</taxon>
        <taxon>Escallonia</taxon>
    </lineage>
</organism>
<sequence length="550" mass="61677">MSFLQSTSKVYRLILFHSFLVVLHDLAGADPPYELCSNTANFTENSFQDHVSSLFASLTSNASVSNFDKASTGDNPDAVYGLYLCYQNVSKDACRKCITTAAQDIQKLCPNSNEAVVWEEKCQLRYSNQNFFGLLNVTGNIVKDNTQNVSEPEQFILLVNGTLHNLSKVAAFDPSATMHASGKVQFTANETLHALAQCTTDLSPDDCYLCLETGITNISTCYFSRGARLLSRSCYLRYEFYDFLEDATGSPSSTPNGEEVAVKRLSNISEQGSDEFLNEVLLILELQHKNLVRLLGFCIQREERLLIYEYMPNGSLDVFLIDPKKRAQLNWSRRLDIIKGIARGMLYLHQDSRLRIIHRDMKPSNVLLDKDMNPKISDFGMARIFGGSDSEANTAKIVGTYGYIAPEFAMEGLYSIKSDVFSFGVVLLEIITGRTNAGFHLSKHAPSLLAYAWQLWNQGNCLELVDPLLNDSHDDEFSRYMHVGLLCVQEDAYDRPAMPSVVKMLMSDTVTFCQPERPAFSVVGRIADHHQTCYNNLSLNNLTMSDILPR</sequence>
<keyword evidence="18" id="KW-1185">Reference proteome</keyword>
<keyword evidence="10" id="KW-1133">Transmembrane helix</keyword>
<dbReference type="InterPro" id="IPR011009">
    <property type="entry name" value="Kinase-like_dom_sf"/>
</dbReference>
<evidence type="ECO:0000259" key="15">
    <source>
        <dbReference type="PROSITE" id="PS50011"/>
    </source>
</evidence>
<keyword evidence="13" id="KW-0325">Glycoprotein</keyword>
<evidence type="ECO:0000256" key="5">
    <source>
        <dbReference type="ARBA" id="ARBA00022729"/>
    </source>
</evidence>
<dbReference type="FunFam" id="1.10.510.10:FF:000467">
    <property type="entry name" value="Liguleless narrow1"/>
    <property type="match status" value="1"/>
</dbReference>
<dbReference type="Proteomes" id="UP001187471">
    <property type="component" value="Unassembled WGS sequence"/>
</dbReference>
<dbReference type="InterPro" id="IPR008271">
    <property type="entry name" value="Ser/Thr_kinase_AS"/>
</dbReference>
<evidence type="ECO:0000259" key="16">
    <source>
        <dbReference type="PROSITE" id="PS51473"/>
    </source>
</evidence>
<dbReference type="GO" id="GO:0005886">
    <property type="term" value="C:plasma membrane"/>
    <property type="evidence" value="ECO:0007669"/>
    <property type="project" value="TreeGrafter"/>
</dbReference>
<evidence type="ECO:0000313" key="17">
    <source>
        <dbReference type="EMBL" id="KAK2977254.1"/>
    </source>
</evidence>
<keyword evidence="11" id="KW-0472">Membrane</keyword>
<dbReference type="Gene3D" id="3.30.200.20">
    <property type="entry name" value="Phosphorylase Kinase, domain 1"/>
    <property type="match status" value="1"/>
</dbReference>
<evidence type="ECO:0000256" key="6">
    <source>
        <dbReference type="ARBA" id="ARBA00022737"/>
    </source>
</evidence>
<feature type="chain" id="PRO_5041646895" description="Cysteine-rich receptor-like protein kinase 10" evidence="14">
    <location>
        <begin position="30"/>
        <end position="550"/>
    </location>
</feature>
<evidence type="ECO:0000256" key="7">
    <source>
        <dbReference type="ARBA" id="ARBA00022741"/>
    </source>
</evidence>
<dbReference type="AlphaFoldDB" id="A0AA88QUF5"/>
<gene>
    <name evidence="17" type="ORF">RJ640_005516</name>
</gene>
<dbReference type="PANTHER" id="PTHR27002">
    <property type="entry name" value="RECEPTOR-LIKE SERINE/THREONINE-PROTEIN KINASE SD1-8"/>
    <property type="match status" value="1"/>
</dbReference>
<dbReference type="PROSITE" id="PS51473">
    <property type="entry name" value="GNK2"/>
    <property type="match status" value="2"/>
</dbReference>
<dbReference type="InterPro" id="IPR000719">
    <property type="entry name" value="Prot_kinase_dom"/>
</dbReference>
<keyword evidence="4" id="KW-0812">Transmembrane</keyword>
<reference evidence="17" key="1">
    <citation type="submission" date="2022-12" db="EMBL/GenBank/DDBJ databases">
        <title>Draft genome assemblies for two species of Escallonia (Escalloniales).</title>
        <authorList>
            <person name="Chanderbali A."/>
            <person name="Dervinis C."/>
            <person name="Anghel I."/>
            <person name="Soltis D."/>
            <person name="Soltis P."/>
            <person name="Zapata F."/>
        </authorList>
    </citation>
    <scope>NUCLEOTIDE SEQUENCE</scope>
    <source>
        <strain evidence="17">UCBG92.1500</strain>
        <tissue evidence="17">Leaf</tissue>
    </source>
</reference>
<dbReference type="FunFam" id="3.30.430.20:FF:000009">
    <property type="entry name" value="Cysteine-rich receptor-like protein kinase 28"/>
    <property type="match status" value="1"/>
</dbReference>
<feature type="domain" description="Gnk2-homologous" evidence="16">
    <location>
        <begin position="29"/>
        <end position="131"/>
    </location>
</feature>
<dbReference type="InterPro" id="IPR002902">
    <property type="entry name" value="GNK2"/>
</dbReference>
<dbReference type="InterPro" id="IPR001245">
    <property type="entry name" value="Ser-Thr/Tyr_kinase_cat_dom"/>
</dbReference>
<feature type="signal peptide" evidence="14">
    <location>
        <begin position="1"/>
        <end position="29"/>
    </location>
</feature>
<dbReference type="SUPFAM" id="SSF56112">
    <property type="entry name" value="Protein kinase-like (PK-like)"/>
    <property type="match status" value="1"/>
</dbReference>
<evidence type="ECO:0000256" key="14">
    <source>
        <dbReference type="SAM" id="SignalP"/>
    </source>
</evidence>
<feature type="domain" description="Gnk2-homologous" evidence="16">
    <location>
        <begin position="137"/>
        <end position="243"/>
    </location>
</feature>
<evidence type="ECO:0000256" key="2">
    <source>
        <dbReference type="ARBA" id="ARBA00022527"/>
    </source>
</evidence>
<evidence type="ECO:0000256" key="11">
    <source>
        <dbReference type="ARBA" id="ARBA00023136"/>
    </source>
</evidence>
<dbReference type="PANTHER" id="PTHR27002:SF679">
    <property type="entry name" value="CYSTEINE-RICH RECEPTOR-LIKE PROTEIN KINASE 10 ISOFORM X1"/>
    <property type="match status" value="1"/>
</dbReference>
<name>A0AA88QUF5_9ASTE</name>
<dbReference type="EMBL" id="JAVXUO010002000">
    <property type="protein sequence ID" value="KAK2977254.1"/>
    <property type="molecule type" value="Genomic_DNA"/>
</dbReference>
<dbReference type="InterPro" id="IPR038408">
    <property type="entry name" value="GNK2_sf"/>
</dbReference>
<protein>
    <recommendedName>
        <fullName evidence="19">Cysteine-rich receptor-like protein kinase 10</fullName>
    </recommendedName>
</protein>
<feature type="domain" description="Protein kinase" evidence="15">
    <location>
        <begin position="223"/>
        <end position="520"/>
    </location>
</feature>
<keyword evidence="8" id="KW-0418">Kinase</keyword>
<dbReference type="Pfam" id="PF01657">
    <property type="entry name" value="Stress-antifung"/>
    <property type="match status" value="2"/>
</dbReference>
<evidence type="ECO:0000256" key="1">
    <source>
        <dbReference type="ARBA" id="ARBA00004167"/>
    </source>
</evidence>
<evidence type="ECO:0000256" key="13">
    <source>
        <dbReference type="ARBA" id="ARBA00023180"/>
    </source>
</evidence>
<dbReference type="GO" id="GO:0005524">
    <property type="term" value="F:ATP binding"/>
    <property type="evidence" value="ECO:0007669"/>
    <property type="project" value="UniProtKB-KW"/>
</dbReference>
<evidence type="ECO:0000256" key="8">
    <source>
        <dbReference type="ARBA" id="ARBA00022777"/>
    </source>
</evidence>
<keyword evidence="7" id="KW-0547">Nucleotide-binding</keyword>
<proteinExistence type="predicted"/>
<keyword evidence="9" id="KW-0067">ATP-binding</keyword>
<evidence type="ECO:0000256" key="12">
    <source>
        <dbReference type="ARBA" id="ARBA00023170"/>
    </source>
</evidence>
<accession>A0AA88QUF5</accession>
<comment type="caution">
    <text evidence="17">The sequence shown here is derived from an EMBL/GenBank/DDBJ whole genome shotgun (WGS) entry which is preliminary data.</text>
</comment>
<dbReference type="PROSITE" id="PS00108">
    <property type="entry name" value="PROTEIN_KINASE_ST"/>
    <property type="match status" value="1"/>
</dbReference>
<evidence type="ECO:0000256" key="10">
    <source>
        <dbReference type="ARBA" id="ARBA00022989"/>
    </source>
</evidence>
<dbReference type="PROSITE" id="PS50011">
    <property type="entry name" value="PROTEIN_KINASE_DOM"/>
    <property type="match status" value="1"/>
</dbReference>
<evidence type="ECO:0000313" key="18">
    <source>
        <dbReference type="Proteomes" id="UP001187471"/>
    </source>
</evidence>